<evidence type="ECO:0000313" key="4">
    <source>
        <dbReference type="Proteomes" id="UP000015101"/>
    </source>
</evidence>
<dbReference type="EnsemblMetazoa" id="HelroT74707">
    <property type="protein sequence ID" value="HelroP74707"/>
    <property type="gene ID" value="HelroG74707"/>
</dbReference>
<dbReference type="HOGENOM" id="CLU_038628_6_2_1"/>
<dbReference type="EMBL" id="KB096080">
    <property type="protein sequence ID" value="ESO08581.1"/>
    <property type="molecule type" value="Genomic_DNA"/>
</dbReference>
<feature type="domain" description="Fibrinogen C-terminal" evidence="1">
    <location>
        <begin position="1"/>
        <end position="170"/>
    </location>
</feature>
<dbReference type="InterPro" id="IPR050373">
    <property type="entry name" value="Fibrinogen_C-term_domain"/>
</dbReference>
<sequence length="170" mass="19608">VFQRRIDGSVDFYRTWDEYLNGFGNLNEEFWLGNRLVHELTTKRSYKLKVEAVAFDGSTFHSFNSNFNLSSLDNKFAIWFSDCYGSTYSCIAPTNISFSTWDNDNDLSGSNCALAYRGAWWYTACHGCNLNGIYYPGGNHSGRYASGVDWSAFRGYYESMKMTWMMISRM</sequence>
<keyword evidence="4" id="KW-1185">Reference proteome</keyword>
<reference evidence="4" key="1">
    <citation type="submission" date="2012-12" db="EMBL/GenBank/DDBJ databases">
        <authorList>
            <person name="Hellsten U."/>
            <person name="Grimwood J."/>
            <person name="Chapman J.A."/>
            <person name="Shapiro H."/>
            <person name="Aerts A."/>
            <person name="Otillar R.P."/>
            <person name="Terry A.Y."/>
            <person name="Boore J.L."/>
            <person name="Simakov O."/>
            <person name="Marletaz F."/>
            <person name="Cho S.-J."/>
            <person name="Edsinger-Gonzales E."/>
            <person name="Havlak P."/>
            <person name="Kuo D.-H."/>
            <person name="Larsson T."/>
            <person name="Lv J."/>
            <person name="Arendt D."/>
            <person name="Savage R."/>
            <person name="Osoegawa K."/>
            <person name="de Jong P."/>
            <person name="Lindberg D.R."/>
            <person name="Seaver E.C."/>
            <person name="Weisblat D.A."/>
            <person name="Putnam N.H."/>
            <person name="Grigoriev I.V."/>
            <person name="Rokhsar D.S."/>
        </authorList>
    </citation>
    <scope>NUCLEOTIDE SEQUENCE</scope>
</reference>
<dbReference type="PANTHER" id="PTHR19143">
    <property type="entry name" value="FIBRINOGEN/TENASCIN/ANGIOPOEITIN"/>
    <property type="match status" value="1"/>
</dbReference>
<dbReference type="InterPro" id="IPR014716">
    <property type="entry name" value="Fibrinogen_a/b/g_C_1"/>
</dbReference>
<evidence type="ECO:0000313" key="3">
    <source>
        <dbReference type="EnsemblMetazoa" id="HelroP74707"/>
    </source>
</evidence>
<dbReference type="Pfam" id="PF00147">
    <property type="entry name" value="Fibrinogen_C"/>
    <property type="match status" value="1"/>
</dbReference>
<dbReference type="Gene3D" id="3.90.215.10">
    <property type="entry name" value="Gamma Fibrinogen, chain A, domain 1"/>
    <property type="match status" value="1"/>
</dbReference>
<accession>T1G1U7</accession>
<dbReference type="InterPro" id="IPR002181">
    <property type="entry name" value="Fibrinogen_a/b/g_C_dom"/>
</dbReference>
<dbReference type="AlphaFoldDB" id="T1G1U7"/>
<dbReference type="CTD" id="20215045"/>
<dbReference type="PROSITE" id="PS51406">
    <property type="entry name" value="FIBRINOGEN_C_2"/>
    <property type="match status" value="1"/>
</dbReference>
<evidence type="ECO:0000313" key="2">
    <source>
        <dbReference type="EMBL" id="ESO08581.1"/>
    </source>
</evidence>
<gene>
    <name evidence="3" type="primary">20215045</name>
    <name evidence="2" type="ORF">HELRODRAFT_74707</name>
</gene>
<protein>
    <recommendedName>
        <fullName evidence="1">Fibrinogen C-terminal domain-containing protein</fullName>
    </recommendedName>
</protein>
<evidence type="ECO:0000259" key="1">
    <source>
        <dbReference type="PROSITE" id="PS51406"/>
    </source>
</evidence>
<dbReference type="EMBL" id="AMQM01003288">
    <property type="status" value="NOT_ANNOTATED_CDS"/>
    <property type="molecule type" value="Genomic_DNA"/>
</dbReference>
<dbReference type="OrthoDB" id="6345539at2759"/>
<reference evidence="2 4" key="2">
    <citation type="journal article" date="2013" name="Nature">
        <title>Insights into bilaterian evolution from three spiralian genomes.</title>
        <authorList>
            <person name="Simakov O."/>
            <person name="Marletaz F."/>
            <person name="Cho S.J."/>
            <person name="Edsinger-Gonzales E."/>
            <person name="Havlak P."/>
            <person name="Hellsten U."/>
            <person name="Kuo D.H."/>
            <person name="Larsson T."/>
            <person name="Lv J."/>
            <person name="Arendt D."/>
            <person name="Savage R."/>
            <person name="Osoegawa K."/>
            <person name="de Jong P."/>
            <person name="Grimwood J."/>
            <person name="Chapman J.A."/>
            <person name="Shapiro H."/>
            <person name="Aerts A."/>
            <person name="Otillar R.P."/>
            <person name="Terry A.Y."/>
            <person name="Boore J.L."/>
            <person name="Grigoriev I.V."/>
            <person name="Lindberg D.R."/>
            <person name="Seaver E.C."/>
            <person name="Weisblat D.A."/>
            <person name="Putnam N.H."/>
            <person name="Rokhsar D.S."/>
        </authorList>
    </citation>
    <scope>NUCLEOTIDE SEQUENCE</scope>
</reference>
<dbReference type="SUPFAM" id="SSF56496">
    <property type="entry name" value="Fibrinogen C-terminal domain-like"/>
    <property type="match status" value="1"/>
</dbReference>
<dbReference type="SMART" id="SM00186">
    <property type="entry name" value="FBG"/>
    <property type="match status" value="1"/>
</dbReference>
<proteinExistence type="predicted"/>
<organism evidence="3 4">
    <name type="scientific">Helobdella robusta</name>
    <name type="common">Californian leech</name>
    <dbReference type="NCBI Taxonomy" id="6412"/>
    <lineage>
        <taxon>Eukaryota</taxon>
        <taxon>Metazoa</taxon>
        <taxon>Spiralia</taxon>
        <taxon>Lophotrochozoa</taxon>
        <taxon>Annelida</taxon>
        <taxon>Clitellata</taxon>
        <taxon>Hirudinea</taxon>
        <taxon>Rhynchobdellida</taxon>
        <taxon>Glossiphoniidae</taxon>
        <taxon>Helobdella</taxon>
    </lineage>
</organism>
<dbReference type="STRING" id="6412.T1G1U7"/>
<dbReference type="KEGG" id="hro:HELRODRAFT_74707"/>
<dbReference type="PANTHER" id="PTHR19143:SF444">
    <property type="entry name" value="PROTEIN SCABROUS"/>
    <property type="match status" value="1"/>
</dbReference>
<name>T1G1U7_HELRO</name>
<dbReference type="InParanoid" id="T1G1U7"/>
<dbReference type="RefSeq" id="XP_009013511.1">
    <property type="nucleotide sequence ID" value="XM_009015263.1"/>
</dbReference>
<dbReference type="Proteomes" id="UP000015101">
    <property type="component" value="Unassembled WGS sequence"/>
</dbReference>
<dbReference type="eggNOG" id="KOG2579">
    <property type="taxonomic scope" value="Eukaryota"/>
</dbReference>
<dbReference type="InterPro" id="IPR036056">
    <property type="entry name" value="Fibrinogen-like_C"/>
</dbReference>
<reference evidence="3" key="3">
    <citation type="submission" date="2015-06" db="UniProtKB">
        <authorList>
            <consortium name="EnsemblMetazoa"/>
        </authorList>
    </citation>
    <scope>IDENTIFICATION</scope>
</reference>
<dbReference type="GO" id="GO:0005615">
    <property type="term" value="C:extracellular space"/>
    <property type="evidence" value="ECO:0000318"/>
    <property type="project" value="GO_Central"/>
</dbReference>
<dbReference type="OMA" id="YNSCHAC"/>
<dbReference type="GeneID" id="20215045"/>